<evidence type="ECO:0000313" key="2">
    <source>
        <dbReference type="Proteomes" id="UP000775213"/>
    </source>
</evidence>
<keyword evidence="2" id="KW-1185">Reference proteome</keyword>
<name>A0AAV7G0A7_DENCH</name>
<reference evidence="1 2" key="1">
    <citation type="journal article" date="2021" name="Hortic Res">
        <title>Chromosome-scale assembly of the Dendrobium chrysotoxum genome enhances the understanding of orchid evolution.</title>
        <authorList>
            <person name="Zhang Y."/>
            <person name="Zhang G.Q."/>
            <person name="Zhang D."/>
            <person name="Liu X.D."/>
            <person name="Xu X.Y."/>
            <person name="Sun W.H."/>
            <person name="Yu X."/>
            <person name="Zhu X."/>
            <person name="Wang Z.W."/>
            <person name="Zhao X."/>
            <person name="Zhong W.Y."/>
            <person name="Chen H."/>
            <person name="Yin W.L."/>
            <person name="Huang T."/>
            <person name="Niu S.C."/>
            <person name="Liu Z.J."/>
        </authorList>
    </citation>
    <scope>NUCLEOTIDE SEQUENCE [LARGE SCALE GENOMIC DNA]</scope>
    <source>
        <strain evidence="1">Lindl</strain>
    </source>
</reference>
<dbReference type="AlphaFoldDB" id="A0AAV7G0A7"/>
<accession>A0AAV7G0A7</accession>
<sequence length="190" mass="20923">MDDRTDQDPMVPSSRAIVVPGLLSQRRSISHACLSPNQIGGNWEATTGARAEGFGCVWRTGSVVGLVTTEKLETAMDAFCCSVRRKLLKVVSKKNGAVVAVGCYRGIQQTLRLLWTKNSSNLKKCEVIYGDRPAYVKVKDLTRLEYKCTSFESKLGPKAVLYSPEISADSRRLLHLGKKKQQESGPSHHA</sequence>
<dbReference type="Proteomes" id="UP000775213">
    <property type="component" value="Unassembled WGS sequence"/>
</dbReference>
<comment type="caution">
    <text evidence="1">The sequence shown here is derived from an EMBL/GenBank/DDBJ whole genome shotgun (WGS) entry which is preliminary data.</text>
</comment>
<proteinExistence type="predicted"/>
<protein>
    <submittedName>
        <fullName evidence="1">Uncharacterized protein</fullName>
    </submittedName>
</protein>
<dbReference type="EMBL" id="JAGFBR010000019">
    <property type="protein sequence ID" value="KAH0449090.1"/>
    <property type="molecule type" value="Genomic_DNA"/>
</dbReference>
<gene>
    <name evidence="1" type="ORF">IEQ34_022890</name>
</gene>
<organism evidence="1 2">
    <name type="scientific">Dendrobium chrysotoxum</name>
    <name type="common">Orchid</name>
    <dbReference type="NCBI Taxonomy" id="161865"/>
    <lineage>
        <taxon>Eukaryota</taxon>
        <taxon>Viridiplantae</taxon>
        <taxon>Streptophyta</taxon>
        <taxon>Embryophyta</taxon>
        <taxon>Tracheophyta</taxon>
        <taxon>Spermatophyta</taxon>
        <taxon>Magnoliopsida</taxon>
        <taxon>Liliopsida</taxon>
        <taxon>Asparagales</taxon>
        <taxon>Orchidaceae</taxon>
        <taxon>Epidendroideae</taxon>
        <taxon>Malaxideae</taxon>
        <taxon>Dendrobiinae</taxon>
        <taxon>Dendrobium</taxon>
    </lineage>
</organism>
<evidence type="ECO:0000313" key="1">
    <source>
        <dbReference type="EMBL" id="KAH0449090.1"/>
    </source>
</evidence>